<reference evidence="2 3" key="1">
    <citation type="submission" date="2019-09" db="EMBL/GenBank/DDBJ databases">
        <authorList>
            <person name="Depoorter E."/>
        </authorList>
    </citation>
    <scope>NUCLEOTIDE SEQUENCE [LARGE SCALE GENOMIC DNA]</scope>
    <source>
        <strain evidence="2">LMG 13014</strain>
    </source>
</reference>
<protein>
    <submittedName>
        <fullName evidence="2">Putative phage coiled coil domain-containing protein</fullName>
    </submittedName>
</protein>
<evidence type="ECO:0000313" key="3">
    <source>
        <dbReference type="Proteomes" id="UP000494261"/>
    </source>
</evidence>
<dbReference type="EMBL" id="CABVQC010000028">
    <property type="protein sequence ID" value="VWB88963.1"/>
    <property type="molecule type" value="Genomic_DNA"/>
</dbReference>
<dbReference type="Proteomes" id="UP000494261">
    <property type="component" value="Unassembled WGS sequence"/>
</dbReference>
<name>A0A6P2N8G1_9BURK</name>
<gene>
    <name evidence="2" type="ORF">BLA13014_04120</name>
</gene>
<proteinExistence type="predicted"/>
<evidence type="ECO:0000313" key="2">
    <source>
        <dbReference type="EMBL" id="VWB88963.1"/>
    </source>
</evidence>
<evidence type="ECO:0000256" key="1">
    <source>
        <dbReference type="SAM" id="MobiDB-lite"/>
    </source>
</evidence>
<sequence length="451" mass="49863">MTTTTELTVVERAAVALTSTERETSLRELVAKSTDMVEIKNAAARDQVHSAAMVLRTARTDIKKAAKAARDDANAFSTAVIAEENRLIAITEPEEKRLIRLRDVWDEAREAEKRAKLEAEQRRVAAIREHIDDIRAIAVRVAGRTAAQIQIEITDLVAIEIDVPRFAELTGEAEMARGTTLDKLRELHAAAVAQEAEAARLAAEREELDRQRAELEAQRQRDEAERTERERVEAAARAEHERAEAAERAEQERVERERRDAEEAARRAQQEREDAERRAAIAAEDARLANERAEMARRQAELDRAEREQREREEAALREAAELAAQAERDRVARERADNRAAMLAPGHTGGTWSIGKTGGCVVTTAEIAGCPGSGHNDAEYYGGNLICESVYRPADAHLIAAAPALLAALQAMVHKATKQNWNDAYPEQLAQAFAAIEKATYVPAEETAAA</sequence>
<organism evidence="2 3">
    <name type="scientific">Burkholderia aenigmatica</name>
    <dbReference type="NCBI Taxonomy" id="2015348"/>
    <lineage>
        <taxon>Bacteria</taxon>
        <taxon>Pseudomonadati</taxon>
        <taxon>Pseudomonadota</taxon>
        <taxon>Betaproteobacteria</taxon>
        <taxon>Burkholderiales</taxon>
        <taxon>Burkholderiaceae</taxon>
        <taxon>Burkholderia</taxon>
        <taxon>Burkholderia cepacia complex</taxon>
    </lineage>
</organism>
<dbReference type="RefSeq" id="WP_175023839.1">
    <property type="nucleotide sequence ID" value="NZ_CABVQC010000028.1"/>
</dbReference>
<feature type="region of interest" description="Disordered" evidence="1">
    <location>
        <begin position="212"/>
        <end position="278"/>
    </location>
</feature>
<accession>A0A6P2N8G1</accession>
<dbReference type="AlphaFoldDB" id="A0A6P2N8G1"/>
<feature type="region of interest" description="Disordered" evidence="1">
    <location>
        <begin position="292"/>
        <end position="316"/>
    </location>
</feature>